<sequence length="144" mass="16176">MRKFSLLETIKAKAYKNCGKAIDLVLFFGKFDEDNGVKCFEPFEKDVIADSEATIMTNAEDSRKSIWFDFAKSINHETVAAFERKGAGRKASTPKNMPKSNAILDEIEFPMATVIKPGDSQSIEADESNVSILVNKFEEKKKKK</sequence>
<proteinExistence type="predicted"/>
<reference evidence="2" key="1">
    <citation type="submission" date="2022-11" db="UniProtKB">
        <authorList>
            <consortium name="WormBaseParasite"/>
        </authorList>
    </citation>
    <scope>IDENTIFICATION</scope>
</reference>
<dbReference type="WBParaSite" id="JU765_v2.g18983.t1">
    <property type="protein sequence ID" value="JU765_v2.g18983.t1"/>
    <property type="gene ID" value="JU765_v2.g18983"/>
</dbReference>
<protein>
    <submittedName>
        <fullName evidence="2">Uncharacterized protein</fullName>
    </submittedName>
</protein>
<organism evidence="1 2">
    <name type="scientific">Panagrolaimus sp. JU765</name>
    <dbReference type="NCBI Taxonomy" id="591449"/>
    <lineage>
        <taxon>Eukaryota</taxon>
        <taxon>Metazoa</taxon>
        <taxon>Ecdysozoa</taxon>
        <taxon>Nematoda</taxon>
        <taxon>Chromadorea</taxon>
        <taxon>Rhabditida</taxon>
        <taxon>Tylenchina</taxon>
        <taxon>Panagrolaimomorpha</taxon>
        <taxon>Panagrolaimoidea</taxon>
        <taxon>Panagrolaimidae</taxon>
        <taxon>Panagrolaimus</taxon>
    </lineage>
</organism>
<name>A0AC34QSM0_9BILA</name>
<evidence type="ECO:0000313" key="1">
    <source>
        <dbReference type="Proteomes" id="UP000887576"/>
    </source>
</evidence>
<evidence type="ECO:0000313" key="2">
    <source>
        <dbReference type="WBParaSite" id="JU765_v2.g18983.t1"/>
    </source>
</evidence>
<dbReference type="Proteomes" id="UP000887576">
    <property type="component" value="Unplaced"/>
</dbReference>
<accession>A0AC34QSM0</accession>